<dbReference type="PANTHER" id="PTHR39158">
    <property type="entry name" value="OS08G0560600 PROTEIN"/>
    <property type="match status" value="1"/>
</dbReference>
<gene>
    <name evidence="2" type="ordered locus">Dvul_0033</name>
</gene>
<evidence type="ECO:0000259" key="1">
    <source>
        <dbReference type="Pfam" id="PF09350"/>
    </source>
</evidence>
<organism evidence="2 3">
    <name type="scientific">Nitratidesulfovibrio vulgaris (strain DP4)</name>
    <name type="common">Desulfovibrio vulgaris</name>
    <dbReference type="NCBI Taxonomy" id="391774"/>
    <lineage>
        <taxon>Bacteria</taxon>
        <taxon>Pseudomonadati</taxon>
        <taxon>Thermodesulfobacteriota</taxon>
        <taxon>Desulfovibrionia</taxon>
        <taxon>Desulfovibrionales</taxon>
        <taxon>Desulfovibrionaceae</taxon>
        <taxon>Nitratidesulfovibrio</taxon>
    </lineage>
</organism>
<sequence>MDAITLIAEKRITEAQEEGAFENLPGTGKPLSIEDDSLIPEDLRMAYKILRNAGYLPSEIQDRKEVQTMLELLENCADERDKVRQMRKLEVILRRILDRRGKPVPLSDDDAYYASILERITLQPKP</sequence>
<reference evidence="3" key="1">
    <citation type="journal article" date="2009" name="Environ. Microbiol.">
        <title>Contribution of mobile genetic elements to Desulfovibrio vulgaris genome plasticity.</title>
        <authorList>
            <person name="Walker C.B."/>
            <person name="Stolyar S."/>
            <person name="Chivian D."/>
            <person name="Pinel N."/>
            <person name="Gabster J.A."/>
            <person name="Dehal P.S."/>
            <person name="He Z."/>
            <person name="Yang Z.K."/>
            <person name="Yen H.C."/>
            <person name="Zhou J."/>
            <person name="Wall J.D."/>
            <person name="Hazen T.C."/>
            <person name="Arkin A.P."/>
            <person name="Stahl D.A."/>
        </authorList>
    </citation>
    <scope>NUCLEOTIDE SEQUENCE [LARGE SCALE GENOMIC DNA]</scope>
    <source>
        <strain evidence="3">DP4</strain>
    </source>
</reference>
<dbReference type="KEGG" id="dvl:Dvul_0033"/>
<evidence type="ECO:0000313" key="3">
    <source>
        <dbReference type="Proteomes" id="UP000009173"/>
    </source>
</evidence>
<dbReference type="Pfam" id="PF09350">
    <property type="entry name" value="DJC28_CD"/>
    <property type="match status" value="1"/>
</dbReference>
<dbReference type="RefSeq" id="WP_010940617.1">
    <property type="nucleotide sequence ID" value="NC_008751.1"/>
</dbReference>
<name>A0A0H3A545_NITV4</name>
<dbReference type="InterPro" id="IPR052573">
    <property type="entry name" value="DnaJ_C_subfamily_28"/>
</dbReference>
<protein>
    <recommendedName>
        <fullName evidence="1">DnaJ homologue subfamily C member 28 conserved domain-containing protein</fullName>
    </recommendedName>
</protein>
<dbReference type="InterPro" id="IPR018961">
    <property type="entry name" value="DnaJ_homolog_subfam-C_membr-28"/>
</dbReference>
<dbReference type="Proteomes" id="UP000009173">
    <property type="component" value="Chromosome"/>
</dbReference>
<evidence type="ECO:0000313" key="2">
    <source>
        <dbReference type="EMBL" id="ABM27057.1"/>
    </source>
</evidence>
<dbReference type="SMR" id="A0A0H3A545"/>
<dbReference type="PANTHER" id="PTHR39158:SF1">
    <property type="entry name" value="DNAJ HOMOLOG SUBFAMILY C MEMBER 28"/>
    <property type="match status" value="1"/>
</dbReference>
<proteinExistence type="predicted"/>
<dbReference type="HOGENOM" id="CLU_129296_0_0_7"/>
<accession>A0A0H3A545</accession>
<dbReference type="EMBL" id="CP000527">
    <property type="protein sequence ID" value="ABM27057.1"/>
    <property type="molecule type" value="Genomic_DNA"/>
</dbReference>
<feature type="domain" description="DnaJ homologue subfamily C member 28 conserved" evidence="1">
    <location>
        <begin position="7"/>
        <end position="73"/>
    </location>
</feature>
<dbReference type="AlphaFoldDB" id="A0A0H3A545"/>